<dbReference type="GO" id="GO:0005739">
    <property type="term" value="C:mitochondrion"/>
    <property type="evidence" value="ECO:0007669"/>
    <property type="project" value="TreeGrafter"/>
</dbReference>
<keyword evidence="10" id="KW-1185">Reference proteome</keyword>
<dbReference type="InterPro" id="IPR036291">
    <property type="entry name" value="NAD(P)-bd_dom_sf"/>
</dbReference>
<dbReference type="SUPFAM" id="SSF51735">
    <property type="entry name" value="NAD(P)-binding Rossmann-fold domains"/>
    <property type="match status" value="1"/>
</dbReference>
<sequence length="439" mass="48639">MHFHVLGVGPIGVLISHHLRMALNPKHSVVLIHKEIAQKKRAQKLGNVLTVERGGAEHTVSGFQSEVFNLRRQLSQDQQRHLEPHDAEAESSSIPDASAPSTEEIESLFVTLKAPAVEAAIRQLQPRLRRDSTIVLMHNGMGMYERLVRDIFRNPEHRPHFILASNDHGAILKTYLHAIHTGMGSITFGIVPDPLGRDFEVGFSSPDAKPSLEDIMPPDEESERYSSLRNTVAVLSSMDGLNTSWKPISHVLTAMKRKLVVNAVINPLTALMGCRNGDIFPTQAALRISSRICSEAAKVFEADYHQGQSPDAPWEALRVGPNDMNDFPAALRREALEQEVQRVAYNTAGNISSMLGDVQKGKATEIDFMNGYLLQMGSTYKVQMPATAMLLNLIKMRTDIPINTSLLGISPGSDQKHERYVPVTQQVLDKALGRKHPWG</sequence>
<comment type="caution">
    <text evidence="9">The sequence shown here is derived from an EMBL/GenBank/DDBJ whole genome shotgun (WGS) entry which is preliminary data.</text>
</comment>
<dbReference type="GO" id="GO:0050661">
    <property type="term" value="F:NADP binding"/>
    <property type="evidence" value="ECO:0007669"/>
    <property type="project" value="TreeGrafter"/>
</dbReference>
<organism evidence="9 10">
    <name type="scientific">Dentipellis fragilis</name>
    <dbReference type="NCBI Taxonomy" id="205917"/>
    <lineage>
        <taxon>Eukaryota</taxon>
        <taxon>Fungi</taxon>
        <taxon>Dikarya</taxon>
        <taxon>Basidiomycota</taxon>
        <taxon>Agaricomycotina</taxon>
        <taxon>Agaricomycetes</taxon>
        <taxon>Russulales</taxon>
        <taxon>Hericiaceae</taxon>
        <taxon>Dentipellis</taxon>
    </lineage>
</organism>
<dbReference type="GO" id="GO:0015940">
    <property type="term" value="P:pantothenate biosynthetic process"/>
    <property type="evidence" value="ECO:0007669"/>
    <property type="project" value="InterPro"/>
</dbReference>
<proteinExistence type="inferred from homology"/>
<dbReference type="OrthoDB" id="73846at2759"/>
<evidence type="ECO:0000256" key="6">
    <source>
        <dbReference type="SAM" id="MobiDB-lite"/>
    </source>
</evidence>
<dbReference type="InterPro" id="IPR013332">
    <property type="entry name" value="KPR_N"/>
</dbReference>
<gene>
    <name evidence="9" type="ORF">EVG20_g2458</name>
</gene>
<dbReference type="InterPro" id="IPR008927">
    <property type="entry name" value="6-PGluconate_DH-like_C_sf"/>
</dbReference>
<dbReference type="STRING" id="205917.A0A4Y9Z9R5"/>
<dbReference type="EC" id="1.1.1.169" evidence="2"/>
<feature type="domain" description="Ketopantoate reductase C-terminal" evidence="8">
    <location>
        <begin position="253"/>
        <end position="396"/>
    </location>
</feature>
<evidence type="ECO:0000313" key="9">
    <source>
        <dbReference type="EMBL" id="TFY70548.1"/>
    </source>
</evidence>
<dbReference type="Pfam" id="PF08546">
    <property type="entry name" value="ApbA_C"/>
    <property type="match status" value="1"/>
</dbReference>
<evidence type="ECO:0000259" key="8">
    <source>
        <dbReference type="Pfam" id="PF08546"/>
    </source>
</evidence>
<dbReference type="Proteomes" id="UP000298327">
    <property type="component" value="Unassembled WGS sequence"/>
</dbReference>
<dbReference type="AlphaFoldDB" id="A0A4Y9Z9R5"/>
<dbReference type="InterPro" id="IPR050838">
    <property type="entry name" value="Ketopantoate_reductase"/>
</dbReference>
<dbReference type="Gene3D" id="3.40.50.720">
    <property type="entry name" value="NAD(P)-binding Rossmann-like Domain"/>
    <property type="match status" value="1"/>
</dbReference>
<dbReference type="Pfam" id="PF02558">
    <property type="entry name" value="ApbA"/>
    <property type="match status" value="1"/>
</dbReference>
<evidence type="ECO:0000313" key="10">
    <source>
        <dbReference type="Proteomes" id="UP000298327"/>
    </source>
</evidence>
<keyword evidence="4" id="KW-0560">Oxidoreductase</keyword>
<accession>A0A4Y9Z9R5</accession>
<evidence type="ECO:0000256" key="4">
    <source>
        <dbReference type="ARBA" id="ARBA00023002"/>
    </source>
</evidence>
<reference evidence="9 10" key="1">
    <citation type="submission" date="2019-02" db="EMBL/GenBank/DDBJ databases">
        <title>Genome sequencing of the rare red list fungi Dentipellis fragilis.</title>
        <authorList>
            <person name="Buettner E."/>
            <person name="Kellner H."/>
        </authorList>
    </citation>
    <scope>NUCLEOTIDE SEQUENCE [LARGE SCALE GENOMIC DNA]</scope>
    <source>
        <strain evidence="9 10">DSM 105465</strain>
    </source>
</reference>
<dbReference type="EMBL" id="SEOQ01000096">
    <property type="protein sequence ID" value="TFY70548.1"/>
    <property type="molecule type" value="Genomic_DNA"/>
</dbReference>
<name>A0A4Y9Z9R5_9AGAM</name>
<evidence type="ECO:0000256" key="2">
    <source>
        <dbReference type="ARBA" id="ARBA00013014"/>
    </source>
</evidence>
<dbReference type="PANTHER" id="PTHR43765:SF2">
    <property type="entry name" value="2-DEHYDROPANTOATE 2-REDUCTASE"/>
    <property type="match status" value="1"/>
</dbReference>
<feature type="region of interest" description="Disordered" evidence="6">
    <location>
        <begin position="75"/>
        <end position="99"/>
    </location>
</feature>
<protein>
    <recommendedName>
        <fullName evidence="2">2-dehydropantoate 2-reductase</fullName>
        <ecNumber evidence="2">1.1.1.169</ecNumber>
    </recommendedName>
    <alternativeName>
        <fullName evidence="5">Ketopantoate reductase</fullName>
    </alternativeName>
</protein>
<evidence type="ECO:0000256" key="5">
    <source>
        <dbReference type="ARBA" id="ARBA00032024"/>
    </source>
</evidence>
<comment type="similarity">
    <text evidence="1">Belongs to the ketopantoate reductase family.</text>
</comment>
<dbReference type="PANTHER" id="PTHR43765">
    <property type="entry name" value="2-DEHYDROPANTOATE 2-REDUCTASE-RELATED"/>
    <property type="match status" value="1"/>
</dbReference>
<feature type="domain" description="Ketopantoate reductase N-terminal" evidence="7">
    <location>
        <begin position="3"/>
        <end position="191"/>
    </location>
</feature>
<evidence type="ECO:0000256" key="3">
    <source>
        <dbReference type="ARBA" id="ARBA00022857"/>
    </source>
</evidence>
<dbReference type="SUPFAM" id="SSF48179">
    <property type="entry name" value="6-phosphogluconate dehydrogenase C-terminal domain-like"/>
    <property type="match status" value="1"/>
</dbReference>
<dbReference type="GO" id="GO:0008677">
    <property type="term" value="F:2-dehydropantoate 2-reductase activity"/>
    <property type="evidence" value="ECO:0007669"/>
    <property type="project" value="UniProtKB-EC"/>
</dbReference>
<dbReference type="InterPro" id="IPR013752">
    <property type="entry name" value="KPA_reductase"/>
</dbReference>
<evidence type="ECO:0000259" key="7">
    <source>
        <dbReference type="Pfam" id="PF02558"/>
    </source>
</evidence>
<dbReference type="Gene3D" id="1.10.1040.10">
    <property type="entry name" value="N-(1-d-carboxylethyl)-l-norvaline Dehydrogenase, domain 2"/>
    <property type="match status" value="1"/>
</dbReference>
<dbReference type="InterPro" id="IPR013328">
    <property type="entry name" value="6PGD_dom2"/>
</dbReference>
<dbReference type="NCBIfam" id="TIGR00745">
    <property type="entry name" value="apbA_panE"/>
    <property type="match status" value="1"/>
</dbReference>
<keyword evidence="3" id="KW-0521">NADP</keyword>
<feature type="compositionally biased region" description="Polar residues" evidence="6">
    <location>
        <begin position="90"/>
        <end position="99"/>
    </location>
</feature>
<dbReference type="InterPro" id="IPR003710">
    <property type="entry name" value="ApbA"/>
</dbReference>
<feature type="compositionally biased region" description="Basic and acidic residues" evidence="6">
    <location>
        <begin position="78"/>
        <end position="88"/>
    </location>
</feature>
<evidence type="ECO:0000256" key="1">
    <source>
        <dbReference type="ARBA" id="ARBA00007870"/>
    </source>
</evidence>